<dbReference type="Pfam" id="PF00892">
    <property type="entry name" value="EamA"/>
    <property type="match status" value="1"/>
</dbReference>
<feature type="transmembrane region" description="Helical" evidence="6">
    <location>
        <begin position="256"/>
        <end position="280"/>
    </location>
</feature>
<feature type="compositionally biased region" description="Acidic residues" evidence="5">
    <location>
        <begin position="1"/>
        <end position="10"/>
    </location>
</feature>
<dbReference type="PANTHER" id="PTHR22911:SF6">
    <property type="entry name" value="SOLUTE CARRIER FAMILY 35 MEMBER G1"/>
    <property type="match status" value="1"/>
</dbReference>
<comment type="subcellular location">
    <subcellularLocation>
        <location evidence="1">Membrane</location>
        <topology evidence="1">Multi-pass membrane protein</topology>
    </subcellularLocation>
</comment>
<feature type="region of interest" description="Disordered" evidence="5">
    <location>
        <begin position="1"/>
        <end position="20"/>
    </location>
</feature>
<evidence type="ECO:0000256" key="2">
    <source>
        <dbReference type="ARBA" id="ARBA00022692"/>
    </source>
</evidence>
<evidence type="ECO:0000313" key="9">
    <source>
        <dbReference type="Proteomes" id="UP001642540"/>
    </source>
</evidence>
<evidence type="ECO:0000313" key="8">
    <source>
        <dbReference type="EMBL" id="CAL8125842.1"/>
    </source>
</evidence>
<evidence type="ECO:0000256" key="5">
    <source>
        <dbReference type="SAM" id="MobiDB-lite"/>
    </source>
</evidence>
<accession>A0ABP1RFB5</accession>
<evidence type="ECO:0000256" key="4">
    <source>
        <dbReference type="ARBA" id="ARBA00023136"/>
    </source>
</evidence>
<feature type="transmembrane region" description="Helical" evidence="6">
    <location>
        <begin position="286"/>
        <end position="307"/>
    </location>
</feature>
<dbReference type="InterPro" id="IPR000620">
    <property type="entry name" value="EamA_dom"/>
</dbReference>
<keyword evidence="9" id="KW-1185">Reference proteome</keyword>
<keyword evidence="2 6" id="KW-0812">Transmembrane</keyword>
<feature type="domain" description="EamA" evidence="7">
    <location>
        <begin position="61"/>
        <end position="208"/>
    </location>
</feature>
<comment type="caution">
    <text evidence="8">The sequence shown here is derived from an EMBL/GenBank/DDBJ whole genome shotgun (WGS) entry which is preliminary data.</text>
</comment>
<feature type="transmembrane region" description="Helical" evidence="6">
    <location>
        <begin position="327"/>
        <end position="355"/>
    </location>
</feature>
<feature type="transmembrane region" description="Helical" evidence="6">
    <location>
        <begin position="60"/>
        <end position="80"/>
    </location>
</feature>
<keyword evidence="3 6" id="KW-1133">Transmembrane helix</keyword>
<evidence type="ECO:0000256" key="3">
    <source>
        <dbReference type="ARBA" id="ARBA00022989"/>
    </source>
</evidence>
<feature type="transmembrane region" description="Helical" evidence="6">
    <location>
        <begin position="92"/>
        <end position="113"/>
    </location>
</feature>
<feature type="transmembrane region" description="Helical" evidence="6">
    <location>
        <begin position="228"/>
        <end position="244"/>
    </location>
</feature>
<dbReference type="SUPFAM" id="SSF103481">
    <property type="entry name" value="Multidrug resistance efflux transporter EmrE"/>
    <property type="match status" value="1"/>
</dbReference>
<organism evidence="8 9">
    <name type="scientific">Orchesella dallaii</name>
    <dbReference type="NCBI Taxonomy" id="48710"/>
    <lineage>
        <taxon>Eukaryota</taxon>
        <taxon>Metazoa</taxon>
        <taxon>Ecdysozoa</taxon>
        <taxon>Arthropoda</taxon>
        <taxon>Hexapoda</taxon>
        <taxon>Collembola</taxon>
        <taxon>Entomobryomorpha</taxon>
        <taxon>Entomobryoidea</taxon>
        <taxon>Orchesellidae</taxon>
        <taxon>Orchesellinae</taxon>
        <taxon>Orchesella</taxon>
    </lineage>
</organism>
<feature type="transmembrane region" description="Helical" evidence="6">
    <location>
        <begin position="137"/>
        <end position="157"/>
    </location>
</feature>
<dbReference type="EMBL" id="CAXLJM020000069">
    <property type="protein sequence ID" value="CAL8125842.1"/>
    <property type="molecule type" value="Genomic_DNA"/>
</dbReference>
<keyword evidence="4 6" id="KW-0472">Membrane</keyword>
<sequence length="380" mass="42169">MPSNEDDNNADAEKAPFQPQVTTAHEKFTLEAEDTLDSNPQSQKTNSKNAVVQKIGWRRYIGLVFALFCSLFFSVTVVIAKVLQKNHDHHPFVITMWRYGGILVPSIPIAIYFEKWGDVRVFETLCPITERGNWKNLLAYLMQGVLGCTATVFRFVSLQYIPIADSTVVFSAYTVVVTILAHFCLNEQCGVVSVVLAIFTAIGVVIIARPPLITGESEFNVVYLEGTMYAIAALLCTATFLILMRKIRRTHFALMMLVGGTWGVFEAGMLAVIMGVFTFPNSSTDIGLIVALMFLTFLGQTCFVLAVKYENAGPLAIARTSESIYAFLWQFLFLGIIPDTISVTGGILVITAVLITGYAKYLTSLPIDHPLRRKLFFLLK</sequence>
<dbReference type="InterPro" id="IPR037185">
    <property type="entry name" value="EmrE-like"/>
</dbReference>
<evidence type="ECO:0000256" key="6">
    <source>
        <dbReference type="SAM" id="Phobius"/>
    </source>
</evidence>
<name>A0ABP1RFB5_9HEXA</name>
<dbReference type="PANTHER" id="PTHR22911">
    <property type="entry name" value="ACYL-MALONYL CONDENSING ENZYME-RELATED"/>
    <property type="match status" value="1"/>
</dbReference>
<gene>
    <name evidence="8" type="ORF">ODALV1_LOCUS21150</name>
</gene>
<protein>
    <recommendedName>
        <fullName evidence="7">EamA domain-containing protein</fullName>
    </recommendedName>
</protein>
<dbReference type="Proteomes" id="UP001642540">
    <property type="component" value="Unassembled WGS sequence"/>
</dbReference>
<feature type="transmembrane region" description="Helical" evidence="6">
    <location>
        <begin position="163"/>
        <end position="183"/>
    </location>
</feature>
<feature type="transmembrane region" description="Helical" evidence="6">
    <location>
        <begin position="190"/>
        <end position="208"/>
    </location>
</feature>
<proteinExistence type="predicted"/>
<reference evidence="8 9" key="1">
    <citation type="submission" date="2024-08" db="EMBL/GenBank/DDBJ databases">
        <authorList>
            <person name="Cucini C."/>
            <person name="Frati F."/>
        </authorList>
    </citation>
    <scope>NUCLEOTIDE SEQUENCE [LARGE SCALE GENOMIC DNA]</scope>
</reference>
<evidence type="ECO:0000259" key="7">
    <source>
        <dbReference type="Pfam" id="PF00892"/>
    </source>
</evidence>
<evidence type="ECO:0000256" key="1">
    <source>
        <dbReference type="ARBA" id="ARBA00004141"/>
    </source>
</evidence>